<dbReference type="EMBL" id="NEXF01000067">
    <property type="protein sequence ID" value="PSO08628.1"/>
    <property type="molecule type" value="Genomic_DNA"/>
</dbReference>
<dbReference type="AlphaFoldDB" id="A0A2R6CCL3"/>
<comment type="caution">
    <text evidence="1">The sequence shown here is derived from an EMBL/GenBank/DDBJ whole genome shotgun (WGS) entry which is preliminary data.</text>
</comment>
<protein>
    <submittedName>
        <fullName evidence="1">Uncharacterized protein</fullName>
    </submittedName>
</protein>
<evidence type="ECO:0000313" key="2">
    <source>
        <dbReference type="Proteomes" id="UP000242015"/>
    </source>
</evidence>
<dbReference type="Proteomes" id="UP000242015">
    <property type="component" value="Unassembled WGS sequence"/>
</dbReference>
<accession>A0A2R6CCL3</accession>
<name>A0A2R6CCL3_9ARCH</name>
<proteinExistence type="predicted"/>
<reference evidence="1 2" key="1">
    <citation type="submission" date="2017-04" db="EMBL/GenBank/DDBJ databases">
        <title>Novel microbial lineages endemic to geothermal iron-oxide mats fill important gaps in the evolutionary history of Archaea.</title>
        <authorList>
            <person name="Jay Z.J."/>
            <person name="Beam J.P."/>
            <person name="Dlakic M."/>
            <person name="Rusch D.B."/>
            <person name="Kozubal M.A."/>
            <person name="Inskeep W.P."/>
        </authorList>
    </citation>
    <scope>NUCLEOTIDE SEQUENCE [LARGE SCALE GENOMIC DNA]</scope>
    <source>
        <strain evidence="1">BE_D</strain>
    </source>
</reference>
<evidence type="ECO:0000313" key="1">
    <source>
        <dbReference type="EMBL" id="PSO08628.1"/>
    </source>
</evidence>
<organism evidence="1 2">
    <name type="scientific">Candidatus Marsarchaeota G2 archaeon BE_D</name>
    <dbReference type="NCBI Taxonomy" id="1978158"/>
    <lineage>
        <taxon>Archaea</taxon>
        <taxon>Candidatus Marsarchaeota</taxon>
        <taxon>Candidatus Marsarchaeota group 2</taxon>
    </lineage>
</organism>
<sequence>MLSYVFWHRKAPRTTQEKYEERLLAFRKNLASLAPKSFLGSRVQSKGRTVMDDSDTVYENWYPISRSEALIR</sequence>
<gene>
    <name evidence="1" type="ORF">B9Q04_04610</name>
</gene>